<evidence type="ECO:0000313" key="9">
    <source>
        <dbReference type="Proteomes" id="UP001596398"/>
    </source>
</evidence>
<evidence type="ECO:0000256" key="5">
    <source>
        <dbReference type="ARBA" id="ARBA00022989"/>
    </source>
</evidence>
<feature type="transmembrane region" description="Helical" evidence="7">
    <location>
        <begin position="318"/>
        <end position="337"/>
    </location>
</feature>
<gene>
    <name evidence="8" type="ORF">ACFQJ4_08930</name>
</gene>
<feature type="transmembrane region" description="Helical" evidence="7">
    <location>
        <begin position="155"/>
        <end position="177"/>
    </location>
</feature>
<keyword evidence="3" id="KW-1003">Cell membrane</keyword>
<feature type="transmembrane region" description="Helical" evidence="7">
    <location>
        <begin position="260"/>
        <end position="278"/>
    </location>
</feature>
<keyword evidence="5 7" id="KW-1133">Transmembrane helix</keyword>
<comment type="similarity">
    <text evidence="2">Belongs to the UPF0104 family.</text>
</comment>
<comment type="subcellular location">
    <subcellularLocation>
        <location evidence="1">Cell membrane</location>
        <topology evidence="1">Multi-pass membrane protein</topology>
    </subcellularLocation>
</comment>
<organism evidence="8 9">
    <name type="scientific">Halosegnis marinus</name>
    <dbReference type="NCBI Taxonomy" id="3034023"/>
    <lineage>
        <taxon>Archaea</taxon>
        <taxon>Methanobacteriati</taxon>
        <taxon>Methanobacteriota</taxon>
        <taxon>Stenosarchaea group</taxon>
        <taxon>Halobacteria</taxon>
        <taxon>Halobacteriales</taxon>
        <taxon>Natronomonadaceae</taxon>
        <taxon>Halosegnis</taxon>
    </lineage>
</organism>
<dbReference type="Proteomes" id="UP001596398">
    <property type="component" value="Unassembled WGS sequence"/>
</dbReference>
<comment type="caution">
    <text evidence="8">The sequence shown here is derived from an EMBL/GenBank/DDBJ whole genome shotgun (WGS) entry which is preliminary data.</text>
</comment>
<proteinExistence type="inferred from homology"/>
<dbReference type="GeneID" id="79267128"/>
<evidence type="ECO:0000256" key="3">
    <source>
        <dbReference type="ARBA" id="ARBA00022475"/>
    </source>
</evidence>
<feature type="transmembrane region" description="Helical" evidence="7">
    <location>
        <begin position="232"/>
        <end position="254"/>
    </location>
</feature>
<dbReference type="RefSeq" id="WP_276233564.1">
    <property type="nucleotide sequence ID" value="NZ_CP119802.1"/>
</dbReference>
<name>A0ABD5ZPM1_9EURY</name>
<evidence type="ECO:0000256" key="6">
    <source>
        <dbReference type="ARBA" id="ARBA00023136"/>
    </source>
</evidence>
<dbReference type="PANTHER" id="PTHR39087">
    <property type="entry name" value="UPF0104 MEMBRANE PROTEIN MJ1595"/>
    <property type="match status" value="1"/>
</dbReference>
<feature type="transmembrane region" description="Helical" evidence="7">
    <location>
        <begin position="40"/>
        <end position="65"/>
    </location>
</feature>
<dbReference type="AlphaFoldDB" id="A0ABD5ZPM1"/>
<dbReference type="PANTHER" id="PTHR39087:SF2">
    <property type="entry name" value="UPF0104 MEMBRANE PROTEIN MJ1595"/>
    <property type="match status" value="1"/>
</dbReference>
<evidence type="ECO:0000313" key="8">
    <source>
        <dbReference type="EMBL" id="MFC7235435.1"/>
    </source>
</evidence>
<sequence length="341" mass="34584">MDIDLRATVVGFALAAVVLAGVLSLVGIGRVTEAIVAADLATLAAVLGVAVCWLSAWGLALHTVLSGLGSSVRRHVAVLVFAAATFANNVTPFGQAGGEPVAALFVSRAGDTEYETGLAAIASVDSLNFVPSILLASGGIAYFSTRVAFGDRLRFASYAVGALALAVPVLAVVGWRYRYRVEGAAIRAVTPVVRFLGRVVPGRMPPARDAIRSRVEGFFHAIERVTGDRRRLALALGFSTLGWLCLATSLWLSLAALGEAVAYPVVLVVVPVGAIAGITPLPGGLGGVEAVLIALLAALGVPAGAAAAAVVVHRLGTYVLPTVVGGGVAGVLGSNRFTSSG</sequence>
<evidence type="ECO:0000256" key="4">
    <source>
        <dbReference type="ARBA" id="ARBA00022692"/>
    </source>
</evidence>
<keyword evidence="9" id="KW-1185">Reference proteome</keyword>
<dbReference type="GO" id="GO:0005886">
    <property type="term" value="C:plasma membrane"/>
    <property type="evidence" value="ECO:0007669"/>
    <property type="project" value="UniProtKB-SubCell"/>
</dbReference>
<protein>
    <submittedName>
        <fullName evidence="8">YbhN family protein</fullName>
    </submittedName>
</protein>
<dbReference type="NCBIfam" id="TIGR00374">
    <property type="entry name" value="flippase-like domain"/>
    <property type="match status" value="1"/>
</dbReference>
<evidence type="ECO:0000256" key="2">
    <source>
        <dbReference type="ARBA" id="ARBA00011061"/>
    </source>
</evidence>
<dbReference type="Pfam" id="PF03706">
    <property type="entry name" value="LPG_synthase_TM"/>
    <property type="match status" value="1"/>
</dbReference>
<feature type="transmembrane region" description="Helical" evidence="7">
    <location>
        <begin position="129"/>
        <end position="149"/>
    </location>
</feature>
<reference evidence="8 9" key="1">
    <citation type="journal article" date="2019" name="Int. J. Syst. Evol. Microbiol.">
        <title>The Global Catalogue of Microorganisms (GCM) 10K type strain sequencing project: providing services to taxonomists for standard genome sequencing and annotation.</title>
        <authorList>
            <consortium name="The Broad Institute Genomics Platform"/>
            <consortium name="The Broad Institute Genome Sequencing Center for Infectious Disease"/>
            <person name="Wu L."/>
            <person name="Ma J."/>
        </authorList>
    </citation>
    <scope>NUCLEOTIDE SEQUENCE [LARGE SCALE GENOMIC DNA]</scope>
    <source>
        <strain evidence="8 9">DT85</strain>
    </source>
</reference>
<dbReference type="InterPro" id="IPR022791">
    <property type="entry name" value="L-PG_synthase/AglD"/>
</dbReference>
<dbReference type="EMBL" id="JBHTAP010000001">
    <property type="protein sequence ID" value="MFC7235435.1"/>
    <property type="molecule type" value="Genomic_DNA"/>
</dbReference>
<evidence type="ECO:0000256" key="1">
    <source>
        <dbReference type="ARBA" id="ARBA00004651"/>
    </source>
</evidence>
<feature type="transmembrane region" description="Helical" evidence="7">
    <location>
        <begin position="7"/>
        <end position="28"/>
    </location>
</feature>
<feature type="transmembrane region" description="Helical" evidence="7">
    <location>
        <begin position="290"/>
        <end position="312"/>
    </location>
</feature>
<keyword evidence="6 7" id="KW-0472">Membrane</keyword>
<accession>A0ABD5ZPM1</accession>
<keyword evidence="4 7" id="KW-0812">Transmembrane</keyword>
<evidence type="ECO:0000256" key="7">
    <source>
        <dbReference type="SAM" id="Phobius"/>
    </source>
</evidence>